<dbReference type="Proteomes" id="UP000886787">
    <property type="component" value="Unassembled WGS sequence"/>
</dbReference>
<reference evidence="2" key="2">
    <citation type="journal article" date="2021" name="PeerJ">
        <title>Extensive microbial diversity within the chicken gut microbiome revealed by metagenomics and culture.</title>
        <authorList>
            <person name="Gilroy R."/>
            <person name="Ravi A."/>
            <person name="Getino M."/>
            <person name="Pursley I."/>
            <person name="Horton D.L."/>
            <person name="Alikhan N.F."/>
            <person name="Baker D."/>
            <person name="Gharbi K."/>
            <person name="Hall N."/>
            <person name="Watson M."/>
            <person name="Adriaenssens E.M."/>
            <person name="Foster-Nyarko E."/>
            <person name="Jarju S."/>
            <person name="Secka A."/>
            <person name="Antonio M."/>
            <person name="Oren A."/>
            <person name="Chaudhuri R.R."/>
            <person name="La Ragione R."/>
            <person name="Hildebrand F."/>
            <person name="Pallen M.J."/>
        </authorList>
    </citation>
    <scope>NUCLEOTIDE SEQUENCE</scope>
    <source>
        <strain evidence="2">ChiSjej1B19-3389</strain>
    </source>
</reference>
<accession>A0A9D0ZG72</accession>
<evidence type="ECO:0000256" key="1">
    <source>
        <dbReference type="SAM" id="Phobius"/>
    </source>
</evidence>
<comment type="caution">
    <text evidence="2">The sequence shown here is derived from an EMBL/GenBank/DDBJ whole genome shotgun (WGS) entry which is preliminary data.</text>
</comment>
<sequence length="98" mass="10869">MTEREFDQKAEDLAARLECRIEAAAKCLEKGATQKYSENRLFRFTIRGISTAAEIGLLVGAKHLSGGGHKTAAMWCAGFGVVGLITELLRILIFRRER</sequence>
<keyword evidence="1" id="KW-0812">Transmembrane</keyword>
<organism evidence="2 3">
    <name type="scientific">Candidatus Scatavimonas merdigallinarum</name>
    <dbReference type="NCBI Taxonomy" id="2840914"/>
    <lineage>
        <taxon>Bacteria</taxon>
        <taxon>Bacillati</taxon>
        <taxon>Bacillota</taxon>
        <taxon>Clostridia</taxon>
        <taxon>Eubacteriales</taxon>
        <taxon>Oscillospiraceae</taxon>
        <taxon>Oscillospiraceae incertae sedis</taxon>
        <taxon>Candidatus Scatavimonas</taxon>
    </lineage>
</organism>
<keyword evidence="1" id="KW-1133">Transmembrane helix</keyword>
<gene>
    <name evidence="2" type="ORF">IAD32_01535</name>
</gene>
<protein>
    <submittedName>
        <fullName evidence="2">Uncharacterized protein</fullName>
    </submittedName>
</protein>
<dbReference type="EMBL" id="DVFW01000011">
    <property type="protein sequence ID" value="HIQ79950.1"/>
    <property type="molecule type" value="Genomic_DNA"/>
</dbReference>
<evidence type="ECO:0000313" key="3">
    <source>
        <dbReference type="Proteomes" id="UP000886787"/>
    </source>
</evidence>
<keyword evidence="1" id="KW-0472">Membrane</keyword>
<name>A0A9D0ZG72_9FIRM</name>
<evidence type="ECO:0000313" key="2">
    <source>
        <dbReference type="EMBL" id="HIQ79950.1"/>
    </source>
</evidence>
<dbReference type="AlphaFoldDB" id="A0A9D0ZG72"/>
<reference evidence="2" key="1">
    <citation type="submission" date="2020-10" db="EMBL/GenBank/DDBJ databases">
        <authorList>
            <person name="Gilroy R."/>
        </authorList>
    </citation>
    <scope>NUCLEOTIDE SEQUENCE</scope>
    <source>
        <strain evidence="2">ChiSjej1B19-3389</strain>
    </source>
</reference>
<proteinExistence type="predicted"/>
<feature type="transmembrane region" description="Helical" evidence="1">
    <location>
        <begin position="72"/>
        <end position="93"/>
    </location>
</feature>